<dbReference type="InterPro" id="IPR037118">
    <property type="entry name" value="Val-tRNA_synth_C_sf"/>
</dbReference>
<dbReference type="PANTHER" id="PTHR42855">
    <property type="entry name" value="ABC TRANSPORTER ATP-BINDING SUBUNIT"/>
    <property type="match status" value="1"/>
</dbReference>
<dbReference type="InterPro" id="IPR032524">
    <property type="entry name" value="ABC_tran_C"/>
</dbReference>
<dbReference type="PANTHER" id="PTHR42855:SF1">
    <property type="entry name" value="ABC TRANSPORTER DOMAIN-CONTAINING PROTEIN"/>
    <property type="match status" value="1"/>
</dbReference>
<evidence type="ECO:0000256" key="8">
    <source>
        <dbReference type="ARBA" id="ARBA00022840"/>
    </source>
</evidence>
<dbReference type="InterPro" id="IPR017871">
    <property type="entry name" value="ABC_transporter-like_CS"/>
</dbReference>
<evidence type="ECO:0000256" key="9">
    <source>
        <dbReference type="ARBA" id="ARBA00022845"/>
    </source>
</evidence>
<evidence type="ECO:0000256" key="6">
    <source>
        <dbReference type="ARBA" id="ARBA00022741"/>
    </source>
</evidence>
<dbReference type="PROSITE" id="PS50893">
    <property type="entry name" value="ABC_TRANSPORTER_2"/>
    <property type="match status" value="2"/>
</dbReference>
<dbReference type="Gene3D" id="1.10.287.380">
    <property type="entry name" value="Valyl-tRNA synthetase, C-terminal domain"/>
    <property type="match status" value="1"/>
</dbReference>
<evidence type="ECO:0000313" key="15">
    <source>
        <dbReference type="Proteomes" id="UP000555103"/>
    </source>
</evidence>
<dbReference type="GO" id="GO:0006412">
    <property type="term" value="P:translation"/>
    <property type="evidence" value="ECO:0007669"/>
    <property type="project" value="UniProtKB-KW"/>
</dbReference>
<evidence type="ECO:0000313" key="14">
    <source>
        <dbReference type="EMBL" id="MBB4034663.1"/>
    </source>
</evidence>
<dbReference type="SMART" id="SM00382">
    <property type="entry name" value="AAA"/>
    <property type="match status" value="2"/>
</dbReference>
<evidence type="ECO:0000256" key="2">
    <source>
        <dbReference type="ARBA" id="ARBA00022490"/>
    </source>
</evidence>
<dbReference type="EMBL" id="JACIEP010000002">
    <property type="protein sequence ID" value="MBB4034663.1"/>
    <property type="molecule type" value="Genomic_DNA"/>
</dbReference>
<evidence type="ECO:0000256" key="10">
    <source>
        <dbReference type="ARBA" id="ARBA00022884"/>
    </source>
</evidence>
<comment type="similarity">
    <text evidence="1">Belongs to the ABC transporter superfamily. ABCF family. Translational throttle EttA subfamily.</text>
</comment>
<keyword evidence="10" id="KW-0694">RNA-binding</keyword>
<dbReference type="InterPro" id="IPR032781">
    <property type="entry name" value="ABC_tran_Xtn"/>
</dbReference>
<sequence length="625" mass="72449">MAPILQVEGLAKSFGDLVLFTDISFGISEGERIGLIAKNGSGKTTLLNILTDKEPYDKGSVVFRRDLRIAYLEQDPVYPEHLTVLQACFQSGNEVTDLIAEYERVINSKDHSNLDAILQKMDMLQAWDYEHRAKQILGQLKITDFEQRISELSGGQLKRVALANVLITEPDLIILDEPTNHLDLDMVEWLEEYLQRSRLSLLMVTHDRYFLDRVCNEIIEIDQQQLYRYKGNYSYYLEKRDERVSAQNAEIDRANNLLRKELEWMRRQPQARGTKAKSRIDAFYDLEKKAEQIRDAGNVKLQMKGSYIGNKIFEAQHVYKSFGDIRILEDFNYVFARYEKLGVVGNNGTGKSTFIKMLMGEVQPDKGGFDIGETVKFGYYSQDGLQFDEQMKVLDVIQNIAEVIDLGNGNKLTASQFLQHFLFPPEKQHNFVYKLSGGEKRRLYLCTVLITNPNFLVLDEPTNDLDIVTLNILEEYLQQFKGCVIVVSHDRYFMDKVVDHLLAFQGQAKIKDFPGNYTQYREWKEIQEALEKEKEQQTKPKEEKPQSAVPKQDEKKKLSFKERREFEELDTLIPKLEEEKANIEAELSSGILSSDDLITKSNRIGELIDEIDEKTMRWMELSEWI</sequence>
<dbReference type="FunFam" id="3.40.50.300:FF:000183">
    <property type="entry name" value="ABC transporter ATP-binding protein yjjK"/>
    <property type="match status" value="1"/>
</dbReference>
<proteinExistence type="inferred from homology"/>
<evidence type="ECO:0000256" key="12">
    <source>
        <dbReference type="SAM" id="MobiDB-lite"/>
    </source>
</evidence>
<dbReference type="Pfam" id="PF00005">
    <property type="entry name" value="ABC_tran"/>
    <property type="match status" value="2"/>
</dbReference>
<keyword evidence="4" id="KW-0699">rRNA-binding</keyword>
<feature type="domain" description="ABC transporter" evidence="13">
    <location>
        <begin position="5"/>
        <end position="248"/>
    </location>
</feature>
<dbReference type="InterPro" id="IPR003593">
    <property type="entry name" value="AAA+_ATPase"/>
</dbReference>
<dbReference type="RefSeq" id="WP_183305625.1">
    <property type="nucleotide sequence ID" value="NZ_JACIEP010000002.1"/>
</dbReference>
<keyword evidence="7" id="KW-0378">Hydrolase</keyword>
<dbReference type="Gene3D" id="3.40.50.300">
    <property type="entry name" value="P-loop containing nucleotide triphosphate hydrolases"/>
    <property type="match status" value="2"/>
</dbReference>
<feature type="domain" description="ABC transporter" evidence="13">
    <location>
        <begin position="313"/>
        <end position="531"/>
    </location>
</feature>
<dbReference type="Pfam" id="PF12848">
    <property type="entry name" value="ABC_tran_Xtn"/>
    <property type="match status" value="1"/>
</dbReference>
<organism evidence="14 15">
    <name type="scientific">Dysgonomonas hofstadii</name>
    <dbReference type="NCBI Taxonomy" id="637886"/>
    <lineage>
        <taxon>Bacteria</taxon>
        <taxon>Pseudomonadati</taxon>
        <taxon>Bacteroidota</taxon>
        <taxon>Bacteroidia</taxon>
        <taxon>Bacteroidales</taxon>
        <taxon>Dysgonomonadaceae</taxon>
        <taxon>Dysgonomonas</taxon>
    </lineage>
</organism>
<dbReference type="GO" id="GO:0006417">
    <property type="term" value="P:regulation of translation"/>
    <property type="evidence" value="ECO:0007669"/>
    <property type="project" value="UniProtKB-KW"/>
</dbReference>
<dbReference type="CDD" id="cd03221">
    <property type="entry name" value="ABCF_EF-3"/>
    <property type="match status" value="2"/>
</dbReference>
<gene>
    <name evidence="14" type="ORF">GGR21_000550</name>
</gene>
<keyword evidence="8 14" id="KW-0067">ATP-binding</keyword>
<dbReference type="Pfam" id="PF16326">
    <property type="entry name" value="ABC_tran_CTD"/>
    <property type="match status" value="1"/>
</dbReference>
<dbReference type="Proteomes" id="UP000555103">
    <property type="component" value="Unassembled WGS sequence"/>
</dbReference>
<dbReference type="InterPro" id="IPR027417">
    <property type="entry name" value="P-loop_NTPase"/>
</dbReference>
<dbReference type="GO" id="GO:0003677">
    <property type="term" value="F:DNA binding"/>
    <property type="evidence" value="ECO:0007669"/>
    <property type="project" value="InterPro"/>
</dbReference>
<evidence type="ECO:0000256" key="4">
    <source>
        <dbReference type="ARBA" id="ARBA00022730"/>
    </source>
</evidence>
<evidence type="ECO:0000256" key="1">
    <source>
        <dbReference type="ARBA" id="ARBA00005868"/>
    </source>
</evidence>
<dbReference type="PROSITE" id="PS00211">
    <property type="entry name" value="ABC_TRANSPORTER_1"/>
    <property type="match status" value="1"/>
</dbReference>
<keyword evidence="15" id="KW-1185">Reference proteome</keyword>
<dbReference type="InterPro" id="IPR051309">
    <property type="entry name" value="ABCF_ATPase"/>
</dbReference>
<keyword evidence="11" id="KW-0648">Protein biosynthesis</keyword>
<dbReference type="GO" id="GO:0016887">
    <property type="term" value="F:ATP hydrolysis activity"/>
    <property type="evidence" value="ECO:0007669"/>
    <property type="project" value="InterPro"/>
</dbReference>
<reference evidence="14 15" key="1">
    <citation type="submission" date="2020-08" db="EMBL/GenBank/DDBJ databases">
        <title>Genomic Encyclopedia of Type Strains, Phase IV (KMG-IV): sequencing the most valuable type-strain genomes for metagenomic binning, comparative biology and taxonomic classification.</title>
        <authorList>
            <person name="Goeker M."/>
        </authorList>
    </citation>
    <scope>NUCLEOTIDE SEQUENCE [LARGE SCALE GENOMIC DNA]</scope>
    <source>
        <strain evidence="14 15">DSM 104969</strain>
    </source>
</reference>
<protein>
    <submittedName>
        <fullName evidence="14">ATP-binding cassette subfamily F protein uup</fullName>
    </submittedName>
</protein>
<evidence type="ECO:0000256" key="11">
    <source>
        <dbReference type="ARBA" id="ARBA00022917"/>
    </source>
</evidence>
<name>A0A840CSE6_9BACT</name>
<dbReference type="GO" id="GO:0005524">
    <property type="term" value="F:ATP binding"/>
    <property type="evidence" value="ECO:0007669"/>
    <property type="project" value="UniProtKB-KW"/>
</dbReference>
<feature type="region of interest" description="Disordered" evidence="12">
    <location>
        <begin position="532"/>
        <end position="557"/>
    </location>
</feature>
<keyword evidence="5" id="KW-0677">Repeat</keyword>
<accession>A0A840CSE6</accession>
<evidence type="ECO:0000259" key="13">
    <source>
        <dbReference type="PROSITE" id="PS50893"/>
    </source>
</evidence>
<dbReference type="GO" id="GO:0019843">
    <property type="term" value="F:rRNA binding"/>
    <property type="evidence" value="ECO:0007669"/>
    <property type="project" value="UniProtKB-KW"/>
</dbReference>
<evidence type="ECO:0000256" key="5">
    <source>
        <dbReference type="ARBA" id="ARBA00022737"/>
    </source>
</evidence>
<comment type="caution">
    <text evidence="14">The sequence shown here is derived from an EMBL/GenBank/DDBJ whole genome shotgun (WGS) entry which is preliminary data.</text>
</comment>
<keyword evidence="2" id="KW-0963">Cytoplasm</keyword>
<dbReference type="GO" id="GO:0000049">
    <property type="term" value="F:tRNA binding"/>
    <property type="evidence" value="ECO:0007669"/>
    <property type="project" value="UniProtKB-KW"/>
</dbReference>
<dbReference type="InterPro" id="IPR003439">
    <property type="entry name" value="ABC_transporter-like_ATP-bd"/>
</dbReference>
<keyword evidence="9" id="KW-0810">Translation regulation</keyword>
<keyword evidence="3" id="KW-0820">tRNA-binding</keyword>
<dbReference type="SUPFAM" id="SSF52540">
    <property type="entry name" value="P-loop containing nucleoside triphosphate hydrolases"/>
    <property type="match status" value="2"/>
</dbReference>
<keyword evidence="6" id="KW-0547">Nucleotide-binding</keyword>
<evidence type="ECO:0000256" key="3">
    <source>
        <dbReference type="ARBA" id="ARBA00022555"/>
    </source>
</evidence>
<dbReference type="AlphaFoldDB" id="A0A840CSE6"/>
<evidence type="ECO:0000256" key="7">
    <source>
        <dbReference type="ARBA" id="ARBA00022801"/>
    </source>
</evidence>
<dbReference type="FunFam" id="3.40.50.300:FF:000011">
    <property type="entry name" value="Putative ABC transporter ATP-binding component"/>
    <property type="match status" value="1"/>
</dbReference>